<dbReference type="GO" id="GO:0018580">
    <property type="term" value="F:nitronate monooxygenase activity"/>
    <property type="evidence" value="ECO:0007669"/>
    <property type="project" value="InterPro"/>
</dbReference>
<dbReference type="Pfam" id="PF03060">
    <property type="entry name" value="NMO"/>
    <property type="match status" value="1"/>
</dbReference>
<keyword evidence="1" id="KW-0285">Flavoprotein</keyword>
<dbReference type="InterPro" id="IPR013785">
    <property type="entry name" value="Aldolase_TIM"/>
</dbReference>
<reference evidence="4" key="1">
    <citation type="submission" date="2020-10" db="EMBL/GenBank/DDBJ databases">
        <authorList>
            <person name="Gilroy R."/>
        </authorList>
    </citation>
    <scope>NUCLEOTIDE SEQUENCE</scope>
    <source>
        <strain evidence="4">B3-1481</strain>
    </source>
</reference>
<proteinExistence type="predicted"/>
<organism evidence="4 5">
    <name type="scientific">Candidatus Cryptobacteroides avistercoris</name>
    <dbReference type="NCBI Taxonomy" id="2840758"/>
    <lineage>
        <taxon>Bacteria</taxon>
        <taxon>Pseudomonadati</taxon>
        <taxon>Bacteroidota</taxon>
        <taxon>Bacteroidia</taxon>
        <taxon>Bacteroidales</taxon>
        <taxon>Candidatus Cryptobacteroides</taxon>
    </lineage>
</organism>
<dbReference type="InterPro" id="IPR004136">
    <property type="entry name" value="NMO"/>
</dbReference>
<dbReference type="Proteomes" id="UP000823769">
    <property type="component" value="Unassembled WGS sequence"/>
</dbReference>
<name>A0A9D9NNC6_9BACT</name>
<keyword evidence="2" id="KW-0288">FMN</keyword>
<dbReference type="CDD" id="cd04730">
    <property type="entry name" value="NPD_like"/>
    <property type="match status" value="1"/>
</dbReference>
<reference evidence="4" key="2">
    <citation type="journal article" date="2021" name="PeerJ">
        <title>Extensive microbial diversity within the chicken gut microbiome revealed by metagenomics and culture.</title>
        <authorList>
            <person name="Gilroy R."/>
            <person name="Ravi A."/>
            <person name="Getino M."/>
            <person name="Pursley I."/>
            <person name="Horton D.L."/>
            <person name="Alikhan N.F."/>
            <person name="Baker D."/>
            <person name="Gharbi K."/>
            <person name="Hall N."/>
            <person name="Watson M."/>
            <person name="Adriaenssens E.M."/>
            <person name="Foster-Nyarko E."/>
            <person name="Jarju S."/>
            <person name="Secka A."/>
            <person name="Antonio M."/>
            <person name="Oren A."/>
            <person name="Chaudhuri R.R."/>
            <person name="La Ragione R."/>
            <person name="Hildebrand F."/>
            <person name="Pallen M.J."/>
        </authorList>
    </citation>
    <scope>NUCLEOTIDE SEQUENCE</scope>
    <source>
        <strain evidence="4">B3-1481</strain>
    </source>
</reference>
<protein>
    <submittedName>
        <fullName evidence="4">Nitronate monooxygenase</fullName>
    </submittedName>
</protein>
<evidence type="ECO:0000256" key="2">
    <source>
        <dbReference type="ARBA" id="ARBA00022643"/>
    </source>
</evidence>
<gene>
    <name evidence="4" type="ORF">IAB76_01805</name>
</gene>
<dbReference type="PANTHER" id="PTHR32332">
    <property type="entry name" value="2-NITROPROPANE DIOXYGENASE"/>
    <property type="match status" value="1"/>
</dbReference>
<keyword evidence="4" id="KW-0503">Monooxygenase</keyword>
<comment type="caution">
    <text evidence="4">The sequence shown here is derived from an EMBL/GenBank/DDBJ whole genome shotgun (WGS) entry which is preliminary data.</text>
</comment>
<keyword evidence="3" id="KW-0560">Oxidoreductase</keyword>
<dbReference type="SUPFAM" id="SSF51412">
    <property type="entry name" value="Inosine monophosphate dehydrogenase (IMPDH)"/>
    <property type="match status" value="1"/>
</dbReference>
<dbReference type="Gene3D" id="3.20.20.70">
    <property type="entry name" value="Aldolase class I"/>
    <property type="match status" value="1"/>
</dbReference>
<dbReference type="PANTHER" id="PTHR32332:SF20">
    <property type="entry name" value="2-NITROPROPANE DIOXYGENASE-LIKE PROTEIN"/>
    <property type="match status" value="1"/>
</dbReference>
<dbReference type="EMBL" id="JADILW010000026">
    <property type="protein sequence ID" value="MBO8479837.1"/>
    <property type="molecule type" value="Genomic_DNA"/>
</dbReference>
<evidence type="ECO:0000313" key="4">
    <source>
        <dbReference type="EMBL" id="MBO8479837.1"/>
    </source>
</evidence>
<sequence length="316" mass="33253">MIKSKICEMLGIRHPLFQGGMAWIADARLAAAVSEAGGLGLISSINFGTEAVRDEIRKCREFTDKPFGVNIMLQAPNAAEIADMVIEEGVKILTTGAGSPAVYMPAWKAAGIKVIPVVASVAYALKMQECGADAVVAEGAESGGHVGDNHTMALVPQIVDALDIPVLAAGGIFDGRGAAAAFMLGACGVQVGTRFLMADECHIHDNYKEKLIKASDVSTMVTGKSMGDAVRCLKTPFSKKFFKMEYDPEVPKEEVLKFGTGSLRKAVFDGDNAGGSFLAGEVAGMITKRETVAQIVEDIMGGAERLLSAAPELIAR</sequence>
<evidence type="ECO:0000256" key="1">
    <source>
        <dbReference type="ARBA" id="ARBA00022630"/>
    </source>
</evidence>
<evidence type="ECO:0000256" key="3">
    <source>
        <dbReference type="ARBA" id="ARBA00023002"/>
    </source>
</evidence>
<evidence type="ECO:0000313" key="5">
    <source>
        <dbReference type="Proteomes" id="UP000823769"/>
    </source>
</evidence>
<accession>A0A9D9NNC6</accession>
<dbReference type="AlphaFoldDB" id="A0A9D9NNC6"/>